<evidence type="ECO:0000256" key="5">
    <source>
        <dbReference type="SAM" id="Phobius"/>
    </source>
</evidence>
<dbReference type="GO" id="GO:0016020">
    <property type="term" value="C:membrane"/>
    <property type="evidence" value="ECO:0007669"/>
    <property type="project" value="UniProtKB-SubCell"/>
</dbReference>
<proteinExistence type="predicted"/>
<keyword evidence="2 5" id="KW-0812">Transmembrane</keyword>
<evidence type="ECO:0000256" key="3">
    <source>
        <dbReference type="ARBA" id="ARBA00022989"/>
    </source>
</evidence>
<organism evidence="7 8">
    <name type="scientific">Elysia crispata</name>
    <name type="common">lettuce slug</name>
    <dbReference type="NCBI Taxonomy" id="231223"/>
    <lineage>
        <taxon>Eukaryota</taxon>
        <taxon>Metazoa</taxon>
        <taxon>Spiralia</taxon>
        <taxon>Lophotrochozoa</taxon>
        <taxon>Mollusca</taxon>
        <taxon>Gastropoda</taxon>
        <taxon>Heterobranchia</taxon>
        <taxon>Euthyneura</taxon>
        <taxon>Panpulmonata</taxon>
        <taxon>Sacoglossa</taxon>
        <taxon>Placobranchoidea</taxon>
        <taxon>Plakobranchidae</taxon>
        <taxon>Elysia</taxon>
    </lineage>
</organism>
<name>A0AAE1DBZ9_9GAST</name>
<dbReference type="Proteomes" id="UP001283361">
    <property type="component" value="Unassembled WGS sequence"/>
</dbReference>
<feature type="domain" description="G-protein coupled receptors family 1 profile" evidence="6">
    <location>
        <begin position="44"/>
        <end position="292"/>
    </location>
</feature>
<dbReference type="PANTHER" id="PTHR46641">
    <property type="entry name" value="FMRFAMIDE RECEPTOR-RELATED"/>
    <property type="match status" value="1"/>
</dbReference>
<evidence type="ECO:0000256" key="1">
    <source>
        <dbReference type="ARBA" id="ARBA00004370"/>
    </source>
</evidence>
<dbReference type="Gene3D" id="1.20.1070.10">
    <property type="entry name" value="Rhodopsin 7-helix transmembrane proteins"/>
    <property type="match status" value="1"/>
</dbReference>
<dbReference type="InterPro" id="IPR017452">
    <property type="entry name" value="GPCR_Rhodpsn_7TM"/>
</dbReference>
<dbReference type="AlphaFoldDB" id="A0AAE1DBZ9"/>
<accession>A0AAE1DBZ9</accession>
<evidence type="ECO:0000256" key="4">
    <source>
        <dbReference type="ARBA" id="ARBA00023136"/>
    </source>
</evidence>
<reference evidence="7" key="1">
    <citation type="journal article" date="2023" name="G3 (Bethesda)">
        <title>A reference genome for the long-term kleptoplast-retaining sea slug Elysia crispata morphotype clarki.</title>
        <authorList>
            <person name="Eastman K.E."/>
            <person name="Pendleton A.L."/>
            <person name="Shaikh M.A."/>
            <person name="Suttiyut T."/>
            <person name="Ogas R."/>
            <person name="Tomko P."/>
            <person name="Gavelis G."/>
            <person name="Widhalm J.R."/>
            <person name="Wisecaver J.H."/>
        </authorList>
    </citation>
    <scope>NUCLEOTIDE SEQUENCE</scope>
    <source>
        <strain evidence="7">ECLA1</strain>
    </source>
</reference>
<keyword evidence="8" id="KW-1185">Reference proteome</keyword>
<dbReference type="SUPFAM" id="SSF81321">
    <property type="entry name" value="Family A G protein-coupled receptor-like"/>
    <property type="match status" value="1"/>
</dbReference>
<dbReference type="Pfam" id="PF10328">
    <property type="entry name" value="7TM_GPCR_Srx"/>
    <property type="match status" value="1"/>
</dbReference>
<keyword evidence="3 5" id="KW-1133">Transmembrane helix</keyword>
<feature type="transmembrane region" description="Helical" evidence="5">
    <location>
        <begin position="65"/>
        <end position="85"/>
    </location>
</feature>
<feature type="transmembrane region" description="Helical" evidence="5">
    <location>
        <begin position="21"/>
        <end position="53"/>
    </location>
</feature>
<dbReference type="PANTHER" id="PTHR46641:SF18">
    <property type="entry name" value="G-PROTEIN COUPLED RECEPTORS FAMILY 1 PROFILE DOMAIN-CONTAINING PROTEIN"/>
    <property type="match status" value="1"/>
</dbReference>
<evidence type="ECO:0000259" key="6">
    <source>
        <dbReference type="PROSITE" id="PS50262"/>
    </source>
</evidence>
<feature type="transmembrane region" description="Helical" evidence="5">
    <location>
        <begin position="147"/>
        <end position="167"/>
    </location>
</feature>
<evidence type="ECO:0000256" key="2">
    <source>
        <dbReference type="ARBA" id="ARBA00022692"/>
    </source>
</evidence>
<dbReference type="InterPro" id="IPR052954">
    <property type="entry name" value="GPCR-Ligand_Int"/>
</dbReference>
<protein>
    <recommendedName>
        <fullName evidence="6">G-protein coupled receptors family 1 profile domain-containing protein</fullName>
    </recommendedName>
</protein>
<feature type="transmembrane region" description="Helical" evidence="5">
    <location>
        <begin position="105"/>
        <end position="126"/>
    </location>
</feature>
<dbReference type="InterPro" id="IPR019430">
    <property type="entry name" value="7TM_GPCR_serpentine_rcpt_Srx"/>
</dbReference>
<comment type="subcellular location">
    <subcellularLocation>
        <location evidence="1">Membrane</location>
    </subcellularLocation>
</comment>
<sequence>MKVLNNLTHINPLRQLMSDELYAIFDIVVVQCLLTAISSFGIISNLLNIIVYIKMGISDTSNLNFLVLSLSDLVTVLYMLITAAGHIPQLASLDLPVSPDSLQNILVPVVYPAMAYSSWVTALISTERCICIAYPLKVKSLFTVRRVFILLTVLLCFEMSSMVPHYITMNLTWQPSTRSNRSRLTFSFTENSARVSVNILLVFFSIPSLISFLEIVVCTSFLAVKLSESLKWRKSTLGNIFVIIKVIVNNKSNSDGYVIHATADAQLQEQVTVSTRWPVLREGKRILNTALP</sequence>
<evidence type="ECO:0000313" key="8">
    <source>
        <dbReference type="Proteomes" id="UP001283361"/>
    </source>
</evidence>
<gene>
    <name evidence="7" type="ORF">RRG08_025432</name>
</gene>
<dbReference type="PROSITE" id="PS50262">
    <property type="entry name" value="G_PROTEIN_RECEP_F1_2"/>
    <property type="match status" value="1"/>
</dbReference>
<evidence type="ECO:0000313" key="7">
    <source>
        <dbReference type="EMBL" id="KAK3764911.1"/>
    </source>
</evidence>
<comment type="caution">
    <text evidence="7">The sequence shown here is derived from an EMBL/GenBank/DDBJ whole genome shotgun (WGS) entry which is preliminary data.</text>
</comment>
<dbReference type="EMBL" id="JAWDGP010004366">
    <property type="protein sequence ID" value="KAK3764911.1"/>
    <property type="molecule type" value="Genomic_DNA"/>
</dbReference>
<feature type="transmembrane region" description="Helical" evidence="5">
    <location>
        <begin position="199"/>
        <end position="224"/>
    </location>
</feature>
<keyword evidence="4 5" id="KW-0472">Membrane</keyword>